<protein>
    <submittedName>
        <fullName evidence="2">Uncharacterized protein</fullName>
    </submittedName>
</protein>
<dbReference type="Proteomes" id="UP000735302">
    <property type="component" value="Unassembled WGS sequence"/>
</dbReference>
<dbReference type="EMBL" id="BLXT01005511">
    <property type="protein sequence ID" value="GFO23436.1"/>
    <property type="molecule type" value="Genomic_DNA"/>
</dbReference>
<proteinExistence type="predicted"/>
<keyword evidence="1" id="KW-0812">Transmembrane</keyword>
<evidence type="ECO:0000256" key="1">
    <source>
        <dbReference type="SAM" id="Phobius"/>
    </source>
</evidence>
<name>A0AAV4BSK2_9GAST</name>
<dbReference type="AlphaFoldDB" id="A0AAV4BSK2"/>
<feature type="transmembrane region" description="Helical" evidence="1">
    <location>
        <begin position="59"/>
        <end position="79"/>
    </location>
</feature>
<keyword evidence="3" id="KW-1185">Reference proteome</keyword>
<reference evidence="2 3" key="1">
    <citation type="journal article" date="2021" name="Elife">
        <title>Chloroplast acquisition without the gene transfer in kleptoplastic sea slugs, Plakobranchus ocellatus.</title>
        <authorList>
            <person name="Maeda T."/>
            <person name="Takahashi S."/>
            <person name="Yoshida T."/>
            <person name="Shimamura S."/>
            <person name="Takaki Y."/>
            <person name="Nagai Y."/>
            <person name="Toyoda A."/>
            <person name="Suzuki Y."/>
            <person name="Arimoto A."/>
            <person name="Ishii H."/>
            <person name="Satoh N."/>
            <person name="Nishiyama T."/>
            <person name="Hasebe M."/>
            <person name="Maruyama T."/>
            <person name="Minagawa J."/>
            <person name="Obokata J."/>
            <person name="Shigenobu S."/>
        </authorList>
    </citation>
    <scope>NUCLEOTIDE SEQUENCE [LARGE SCALE GENOMIC DNA]</scope>
</reference>
<organism evidence="2 3">
    <name type="scientific">Plakobranchus ocellatus</name>
    <dbReference type="NCBI Taxonomy" id="259542"/>
    <lineage>
        <taxon>Eukaryota</taxon>
        <taxon>Metazoa</taxon>
        <taxon>Spiralia</taxon>
        <taxon>Lophotrochozoa</taxon>
        <taxon>Mollusca</taxon>
        <taxon>Gastropoda</taxon>
        <taxon>Heterobranchia</taxon>
        <taxon>Euthyneura</taxon>
        <taxon>Panpulmonata</taxon>
        <taxon>Sacoglossa</taxon>
        <taxon>Placobranchoidea</taxon>
        <taxon>Plakobranchidae</taxon>
        <taxon>Plakobranchus</taxon>
    </lineage>
</organism>
<gene>
    <name evidence="2" type="ORF">PoB_004994100</name>
</gene>
<keyword evidence="1" id="KW-1133">Transmembrane helix</keyword>
<keyword evidence="1" id="KW-0472">Membrane</keyword>
<accession>A0AAV4BSK2</accession>
<comment type="caution">
    <text evidence="2">The sequence shown here is derived from an EMBL/GenBank/DDBJ whole genome shotgun (WGS) entry which is preliminary data.</text>
</comment>
<sequence>MRCFAKKTAISDKYCRKAFVGVLLRVVSSCPVVVQHCPPTPVALQNQQTINMVNNRSRLLIVVALYFPILALWSCKVLCRGGSRNGALAESFKEDVR</sequence>
<evidence type="ECO:0000313" key="3">
    <source>
        <dbReference type="Proteomes" id="UP000735302"/>
    </source>
</evidence>
<evidence type="ECO:0000313" key="2">
    <source>
        <dbReference type="EMBL" id="GFO23436.1"/>
    </source>
</evidence>